<protein>
    <submittedName>
        <fullName evidence="11">Unannotated protein</fullName>
    </submittedName>
</protein>
<dbReference type="CDD" id="cd02956">
    <property type="entry name" value="ybbN"/>
    <property type="match status" value="1"/>
</dbReference>
<dbReference type="PANTHER" id="PTHR45663:SF11">
    <property type="entry name" value="GEO12009P1"/>
    <property type="match status" value="1"/>
</dbReference>
<dbReference type="GO" id="GO:0045454">
    <property type="term" value="P:cell redox homeostasis"/>
    <property type="evidence" value="ECO:0007669"/>
    <property type="project" value="TreeGrafter"/>
</dbReference>
<evidence type="ECO:0000256" key="4">
    <source>
        <dbReference type="ARBA" id="ARBA00023284"/>
    </source>
</evidence>
<organism evidence="11">
    <name type="scientific">freshwater metagenome</name>
    <dbReference type="NCBI Taxonomy" id="449393"/>
    <lineage>
        <taxon>unclassified sequences</taxon>
        <taxon>metagenomes</taxon>
        <taxon>ecological metagenomes</taxon>
    </lineage>
</organism>
<dbReference type="EMBL" id="CAFBIY010000029">
    <property type="protein sequence ID" value="CAB4848690.1"/>
    <property type="molecule type" value="Genomic_DNA"/>
</dbReference>
<dbReference type="SUPFAM" id="SSF52833">
    <property type="entry name" value="Thioredoxin-like"/>
    <property type="match status" value="1"/>
</dbReference>
<sequence>MSIDVTDATFQAEVIDRSHDVPVIVDLWAPWCGPCRTLGPILEKVVDAAGGKVVLVKVDTDQNPNIAQAFQVQSIPAVYALKDGVVVDGFTGAYPEHVVQEFVNGLMPSEGEQHIAALLAEATEGSFRAVLDAEPGNEDAIVGLAELLIARGETEQALQYLARVPETDRTRVTAAKARVHLTPDDDYDATLTALLDSVKTDDEARQKFVDILELMGPEDPRTATYRRQLTARLY</sequence>
<dbReference type="GO" id="GO:0006950">
    <property type="term" value="P:response to stress"/>
    <property type="evidence" value="ECO:0007669"/>
    <property type="project" value="UniProtKB-ARBA"/>
</dbReference>
<dbReference type="InterPro" id="IPR036249">
    <property type="entry name" value="Thioredoxin-like_sf"/>
</dbReference>
<dbReference type="EMBL" id="CAFBMT010000007">
    <property type="protein sequence ID" value="CAB4930912.1"/>
    <property type="molecule type" value="Genomic_DNA"/>
</dbReference>
<accession>A0A6J7P7W0</accession>
<dbReference type="SUPFAM" id="SSF48452">
    <property type="entry name" value="TPR-like"/>
    <property type="match status" value="1"/>
</dbReference>
<dbReference type="PROSITE" id="PS51352">
    <property type="entry name" value="THIOREDOXIN_2"/>
    <property type="match status" value="1"/>
</dbReference>
<feature type="domain" description="Thioredoxin" evidence="5">
    <location>
        <begin position="1"/>
        <end position="108"/>
    </location>
</feature>
<dbReference type="InterPro" id="IPR011990">
    <property type="entry name" value="TPR-like_helical_dom_sf"/>
</dbReference>
<reference evidence="11" key="1">
    <citation type="submission" date="2020-05" db="EMBL/GenBank/DDBJ databases">
        <authorList>
            <person name="Chiriac C."/>
            <person name="Salcher M."/>
            <person name="Ghai R."/>
            <person name="Kavagutti S V."/>
        </authorList>
    </citation>
    <scope>NUCLEOTIDE SEQUENCE</scope>
</reference>
<evidence type="ECO:0000313" key="11">
    <source>
        <dbReference type="EMBL" id="CAB4999273.1"/>
    </source>
</evidence>
<evidence type="ECO:0000313" key="7">
    <source>
        <dbReference type="EMBL" id="CAB4718660.1"/>
    </source>
</evidence>
<dbReference type="PROSITE" id="PS00194">
    <property type="entry name" value="THIOREDOXIN_1"/>
    <property type="match status" value="1"/>
</dbReference>
<evidence type="ECO:0000259" key="5">
    <source>
        <dbReference type="PROSITE" id="PS51352"/>
    </source>
</evidence>
<evidence type="ECO:0000256" key="2">
    <source>
        <dbReference type="ARBA" id="ARBA00022982"/>
    </source>
</evidence>
<dbReference type="Pfam" id="PF14561">
    <property type="entry name" value="TPR_20"/>
    <property type="match status" value="1"/>
</dbReference>
<evidence type="ECO:0000256" key="3">
    <source>
        <dbReference type="ARBA" id="ARBA00023157"/>
    </source>
</evidence>
<evidence type="ECO:0000313" key="9">
    <source>
        <dbReference type="EMBL" id="CAB4848690.1"/>
    </source>
</evidence>
<dbReference type="GO" id="GO:0015035">
    <property type="term" value="F:protein-disulfide reductase activity"/>
    <property type="evidence" value="ECO:0007669"/>
    <property type="project" value="TreeGrafter"/>
</dbReference>
<proteinExistence type="predicted"/>
<keyword evidence="2" id="KW-0249">Electron transport</keyword>
<keyword evidence="3" id="KW-1015">Disulfide bond</keyword>
<dbReference type="Pfam" id="PF00085">
    <property type="entry name" value="Thioredoxin"/>
    <property type="match status" value="1"/>
</dbReference>
<dbReference type="Gene3D" id="1.25.40.10">
    <property type="entry name" value="Tetratricopeptide repeat domain"/>
    <property type="match status" value="1"/>
</dbReference>
<dbReference type="InterPro" id="IPR013766">
    <property type="entry name" value="Thioredoxin_domain"/>
</dbReference>
<evidence type="ECO:0000313" key="8">
    <source>
        <dbReference type="EMBL" id="CAB4831001.1"/>
    </source>
</evidence>
<evidence type="ECO:0000313" key="10">
    <source>
        <dbReference type="EMBL" id="CAB4930912.1"/>
    </source>
</evidence>
<name>A0A6J7P7W0_9ZZZZ</name>
<gene>
    <name evidence="7" type="ORF">UFOPK2656_01157</name>
    <name evidence="8" type="ORF">UFOPK3099_02084</name>
    <name evidence="9" type="ORF">UFOPK3267_00763</name>
    <name evidence="10" type="ORF">UFOPK3651_01467</name>
    <name evidence="11" type="ORF">UFOPK3931_02022</name>
    <name evidence="6" type="ORF">UFOPK4189_01546</name>
</gene>
<dbReference type="Gene3D" id="3.40.30.10">
    <property type="entry name" value="Glutaredoxin"/>
    <property type="match status" value="1"/>
</dbReference>
<dbReference type="PANTHER" id="PTHR45663">
    <property type="entry name" value="GEO12009P1"/>
    <property type="match status" value="1"/>
</dbReference>
<keyword evidence="1" id="KW-0813">Transport</keyword>
<dbReference type="EMBL" id="CAEZYF010000005">
    <property type="protein sequence ID" value="CAB4718660.1"/>
    <property type="molecule type" value="Genomic_DNA"/>
</dbReference>
<dbReference type="InterPro" id="IPR017937">
    <property type="entry name" value="Thioredoxin_CS"/>
</dbReference>
<keyword evidence="4" id="KW-0676">Redox-active center</keyword>
<dbReference type="GO" id="GO:0005829">
    <property type="term" value="C:cytosol"/>
    <property type="evidence" value="ECO:0007669"/>
    <property type="project" value="TreeGrafter"/>
</dbReference>
<dbReference type="EMBL" id="CAFBOL010000059">
    <property type="protein sequence ID" value="CAB4999273.1"/>
    <property type="molecule type" value="Genomic_DNA"/>
</dbReference>
<dbReference type="EMBL" id="CAFAAV010000186">
    <property type="protein sequence ID" value="CAB4831001.1"/>
    <property type="molecule type" value="Genomic_DNA"/>
</dbReference>
<evidence type="ECO:0000256" key="1">
    <source>
        <dbReference type="ARBA" id="ARBA00022448"/>
    </source>
</evidence>
<evidence type="ECO:0000313" key="6">
    <source>
        <dbReference type="EMBL" id="CAB4363771.1"/>
    </source>
</evidence>
<dbReference type="FunFam" id="3.40.30.10:FF:000001">
    <property type="entry name" value="Thioredoxin"/>
    <property type="match status" value="1"/>
</dbReference>
<dbReference type="AlphaFoldDB" id="A0A6J7P7W0"/>
<dbReference type="EMBL" id="CAESGF010000007">
    <property type="protein sequence ID" value="CAB4363771.1"/>
    <property type="molecule type" value="Genomic_DNA"/>
</dbReference>